<dbReference type="GO" id="GO:0046872">
    <property type="term" value="F:metal ion binding"/>
    <property type="evidence" value="ECO:0007669"/>
    <property type="project" value="UniProtKB-KW"/>
</dbReference>
<proteinExistence type="inferred from homology"/>
<dbReference type="RefSeq" id="WP_084422716.1">
    <property type="nucleotide sequence ID" value="NZ_LWSK01000061.1"/>
</dbReference>
<dbReference type="GO" id="GO:0047407">
    <property type="term" value="F:ADP-ribosyl-[dinitrogen reductase] hydrolase activity"/>
    <property type="evidence" value="ECO:0007669"/>
    <property type="project" value="UniProtKB-EC"/>
</dbReference>
<name>A0A5B1CK57_9BACT</name>
<feature type="binding site" evidence="3">
    <location>
        <position position="57"/>
    </location>
    <ligand>
        <name>Mg(2+)</name>
        <dbReference type="ChEBI" id="CHEBI:18420"/>
        <label>1</label>
    </ligand>
</feature>
<feature type="binding site" evidence="3">
    <location>
        <position position="274"/>
    </location>
    <ligand>
        <name>Mg(2+)</name>
        <dbReference type="ChEBI" id="CHEBI:18420"/>
        <label>1</label>
    </ligand>
</feature>
<evidence type="ECO:0000256" key="1">
    <source>
        <dbReference type="ARBA" id="ARBA00010702"/>
    </source>
</evidence>
<dbReference type="Pfam" id="PF03747">
    <property type="entry name" value="ADP_ribosyl_GH"/>
    <property type="match status" value="1"/>
</dbReference>
<dbReference type="PANTHER" id="PTHR16222">
    <property type="entry name" value="ADP-RIBOSYLGLYCOHYDROLASE"/>
    <property type="match status" value="1"/>
</dbReference>
<dbReference type="InterPro" id="IPR050792">
    <property type="entry name" value="ADP-ribosylglycohydrolase"/>
</dbReference>
<evidence type="ECO:0000256" key="3">
    <source>
        <dbReference type="PIRSR" id="PIRSR605502-1"/>
    </source>
</evidence>
<protein>
    <submittedName>
        <fullName evidence="4">ADP-ribosyl-[dinitrogen reductase] glycohydrolase</fullName>
        <ecNumber evidence="4">3.2.2.24</ecNumber>
    </submittedName>
</protein>
<comment type="caution">
    <text evidence="4">The sequence shown here is derived from an EMBL/GenBank/DDBJ whole genome shotgun (WGS) entry which is preliminary data.</text>
</comment>
<dbReference type="SUPFAM" id="SSF101478">
    <property type="entry name" value="ADP-ribosylglycohydrolase"/>
    <property type="match status" value="1"/>
</dbReference>
<evidence type="ECO:0000256" key="2">
    <source>
        <dbReference type="ARBA" id="ARBA00022801"/>
    </source>
</evidence>
<evidence type="ECO:0000313" key="4">
    <source>
        <dbReference type="EMBL" id="KAA1260956.1"/>
    </source>
</evidence>
<dbReference type="InterPro" id="IPR036705">
    <property type="entry name" value="Ribosyl_crysJ1_sf"/>
</dbReference>
<feature type="binding site" evidence="3">
    <location>
        <position position="56"/>
    </location>
    <ligand>
        <name>Mg(2+)</name>
        <dbReference type="ChEBI" id="CHEBI:18420"/>
        <label>1</label>
    </ligand>
</feature>
<dbReference type="PANTHER" id="PTHR16222:SF24">
    <property type="entry name" value="ADP-RIBOSYLHYDROLASE ARH3"/>
    <property type="match status" value="1"/>
</dbReference>
<reference evidence="4 5" key="1">
    <citation type="submission" date="2019-08" db="EMBL/GenBank/DDBJ databases">
        <title>Deep-cultivation of Planctomycetes and their phenomic and genomic characterization uncovers novel biology.</title>
        <authorList>
            <person name="Wiegand S."/>
            <person name="Jogler M."/>
            <person name="Boedeker C."/>
            <person name="Pinto D."/>
            <person name="Vollmers J."/>
            <person name="Rivas-Marin E."/>
            <person name="Kohn T."/>
            <person name="Peeters S.H."/>
            <person name="Heuer A."/>
            <person name="Rast P."/>
            <person name="Oberbeckmann S."/>
            <person name="Bunk B."/>
            <person name="Jeske O."/>
            <person name="Meyerdierks A."/>
            <person name="Storesund J.E."/>
            <person name="Kallscheuer N."/>
            <person name="Luecker S."/>
            <person name="Lage O.M."/>
            <person name="Pohl T."/>
            <person name="Merkel B.J."/>
            <person name="Hornburger P."/>
            <person name="Mueller R.-W."/>
            <person name="Bruemmer F."/>
            <person name="Labrenz M."/>
            <person name="Spormann A.M."/>
            <person name="Op Den Camp H."/>
            <person name="Overmann J."/>
            <person name="Amann R."/>
            <person name="Jetten M.S.M."/>
            <person name="Mascher T."/>
            <person name="Medema M.H."/>
            <person name="Devos D.P."/>
            <person name="Kaster A.-K."/>
            <person name="Ovreas L."/>
            <person name="Rohde M."/>
            <person name="Galperin M.Y."/>
            <person name="Jogler C."/>
        </authorList>
    </citation>
    <scope>NUCLEOTIDE SEQUENCE [LARGE SCALE GENOMIC DNA]</scope>
    <source>
        <strain evidence="4 5">LF1</strain>
    </source>
</reference>
<keyword evidence="3" id="KW-0460">Magnesium</keyword>
<comment type="cofactor">
    <cofactor evidence="3">
        <name>Mg(2+)</name>
        <dbReference type="ChEBI" id="CHEBI:18420"/>
    </cofactor>
    <text evidence="3">Binds 2 magnesium ions per subunit.</text>
</comment>
<feature type="binding site" evidence="3">
    <location>
        <position position="55"/>
    </location>
    <ligand>
        <name>Mg(2+)</name>
        <dbReference type="ChEBI" id="CHEBI:18420"/>
        <label>1</label>
    </ligand>
</feature>
<dbReference type="Gene3D" id="1.10.4080.10">
    <property type="entry name" value="ADP-ribosylation/Crystallin J1"/>
    <property type="match status" value="1"/>
</dbReference>
<keyword evidence="5" id="KW-1185">Reference proteome</keyword>
<dbReference type="AlphaFoldDB" id="A0A5B1CK57"/>
<dbReference type="EC" id="3.2.2.24" evidence="4"/>
<dbReference type="Proteomes" id="UP000322699">
    <property type="component" value="Unassembled WGS sequence"/>
</dbReference>
<gene>
    <name evidence="4" type="primary">draG</name>
    <name evidence="4" type="ORF">LF1_34980</name>
</gene>
<comment type="similarity">
    <text evidence="1">Belongs to the ADP-ribosylglycohydrolase family.</text>
</comment>
<sequence>MMLSRSIVIGMLIGGAVGDAMGAPFEGLWSDDIPNAESLASSFHEYHGYPSGQYTDDTQLTIATIQSIVQNGDIVIPDVARSISELWRHHSVIGPGGACTQAAEKYLATGNHFDMGAPVGQAGNGTAMRTAAIGLWFGNDRHSLVSTVADISRLTHQDPRSIAGGVVIALAANILASDHTIGAAELCNALADSIDPIDTELASLIRALPDRSRSPDCKKFIAAAGQPSAEFTEPIISPFVIPTVLASIYCINQHRNSWIDAVTSAVQLGGDVDTLGAIVGAMSGAIHGVEGIPANLVADLQDSESIAALAVRYHWLLENRLQTQACGE</sequence>
<organism evidence="4 5">
    <name type="scientific">Rubripirellula obstinata</name>
    <dbReference type="NCBI Taxonomy" id="406547"/>
    <lineage>
        <taxon>Bacteria</taxon>
        <taxon>Pseudomonadati</taxon>
        <taxon>Planctomycetota</taxon>
        <taxon>Planctomycetia</taxon>
        <taxon>Pirellulales</taxon>
        <taxon>Pirellulaceae</taxon>
        <taxon>Rubripirellula</taxon>
    </lineage>
</organism>
<dbReference type="InterPro" id="IPR005502">
    <property type="entry name" value="Ribosyl_crysJ1"/>
</dbReference>
<accession>A0A5B1CK57</accession>
<dbReference type="OrthoDB" id="9798107at2"/>
<keyword evidence="2 4" id="KW-0378">Hydrolase</keyword>
<dbReference type="EMBL" id="VRLW01000001">
    <property type="protein sequence ID" value="KAA1260956.1"/>
    <property type="molecule type" value="Genomic_DNA"/>
</dbReference>
<feature type="binding site" evidence="3">
    <location>
        <position position="271"/>
    </location>
    <ligand>
        <name>Mg(2+)</name>
        <dbReference type="ChEBI" id="CHEBI:18420"/>
        <label>1</label>
    </ligand>
</feature>
<keyword evidence="3" id="KW-0479">Metal-binding</keyword>
<keyword evidence="4" id="KW-0326">Glycosidase</keyword>
<evidence type="ECO:0000313" key="5">
    <source>
        <dbReference type="Proteomes" id="UP000322699"/>
    </source>
</evidence>
<feature type="binding site" evidence="3">
    <location>
        <position position="273"/>
    </location>
    <ligand>
        <name>Mg(2+)</name>
        <dbReference type="ChEBI" id="CHEBI:18420"/>
        <label>1</label>
    </ligand>
</feature>